<protein>
    <submittedName>
        <fullName evidence="1">Uncharacterized protein</fullName>
    </submittedName>
</protein>
<organism evidence="1 2">
    <name type="scientific">Mycena metata</name>
    <dbReference type="NCBI Taxonomy" id="1033252"/>
    <lineage>
        <taxon>Eukaryota</taxon>
        <taxon>Fungi</taxon>
        <taxon>Dikarya</taxon>
        <taxon>Basidiomycota</taxon>
        <taxon>Agaricomycotina</taxon>
        <taxon>Agaricomycetes</taxon>
        <taxon>Agaricomycetidae</taxon>
        <taxon>Agaricales</taxon>
        <taxon>Marasmiineae</taxon>
        <taxon>Mycenaceae</taxon>
        <taxon>Mycena</taxon>
    </lineage>
</organism>
<proteinExistence type="predicted"/>
<dbReference type="Proteomes" id="UP001215598">
    <property type="component" value="Unassembled WGS sequence"/>
</dbReference>
<evidence type="ECO:0000313" key="2">
    <source>
        <dbReference type="Proteomes" id="UP001215598"/>
    </source>
</evidence>
<keyword evidence="2" id="KW-1185">Reference proteome</keyword>
<evidence type="ECO:0000313" key="1">
    <source>
        <dbReference type="EMBL" id="KAJ7784215.1"/>
    </source>
</evidence>
<dbReference type="EMBL" id="JARKIB010000002">
    <property type="protein sequence ID" value="KAJ7784215.1"/>
    <property type="molecule type" value="Genomic_DNA"/>
</dbReference>
<gene>
    <name evidence="1" type="ORF">B0H16DRAFT_1491720</name>
</gene>
<sequence>MTRAYDRRQQRDRLIIGGTDTRMVSRSGIPRRRRRRHENDEGTHGLKTQILQEETHRASVTLPPLLVLSHCCPACRHTNLPTSATSALTPRQWLSLFSAVPLRCCPRSISSHRRCAGQGQRLQHTIKADSCRKTIRGRRVESESSRSRGDGTSRVMDTRVSLLWRDPRRRLSFSLNYKSKTAVPSQSSSLWCAVVRLFLSAFSTSQPLS</sequence>
<reference evidence="1" key="1">
    <citation type="submission" date="2023-03" db="EMBL/GenBank/DDBJ databases">
        <title>Massive genome expansion in bonnet fungi (Mycena s.s.) driven by repeated elements and novel gene families across ecological guilds.</title>
        <authorList>
            <consortium name="Lawrence Berkeley National Laboratory"/>
            <person name="Harder C.B."/>
            <person name="Miyauchi S."/>
            <person name="Viragh M."/>
            <person name="Kuo A."/>
            <person name="Thoen E."/>
            <person name="Andreopoulos B."/>
            <person name="Lu D."/>
            <person name="Skrede I."/>
            <person name="Drula E."/>
            <person name="Henrissat B."/>
            <person name="Morin E."/>
            <person name="Kohler A."/>
            <person name="Barry K."/>
            <person name="LaButti K."/>
            <person name="Morin E."/>
            <person name="Salamov A."/>
            <person name="Lipzen A."/>
            <person name="Mereny Z."/>
            <person name="Hegedus B."/>
            <person name="Baldrian P."/>
            <person name="Stursova M."/>
            <person name="Weitz H."/>
            <person name="Taylor A."/>
            <person name="Grigoriev I.V."/>
            <person name="Nagy L.G."/>
            <person name="Martin F."/>
            <person name="Kauserud H."/>
        </authorList>
    </citation>
    <scope>NUCLEOTIDE SEQUENCE</scope>
    <source>
        <strain evidence="1">CBHHK182m</strain>
    </source>
</reference>
<name>A0AAD7P1T8_9AGAR</name>
<dbReference type="AlphaFoldDB" id="A0AAD7P1T8"/>
<accession>A0AAD7P1T8</accession>
<comment type="caution">
    <text evidence="1">The sequence shown here is derived from an EMBL/GenBank/DDBJ whole genome shotgun (WGS) entry which is preliminary data.</text>
</comment>